<name>A0ABP3H005_9ACTN</name>
<feature type="compositionally biased region" description="Basic and acidic residues" evidence="1">
    <location>
        <begin position="1"/>
        <end position="10"/>
    </location>
</feature>
<proteinExistence type="predicted"/>
<evidence type="ECO:0000313" key="2">
    <source>
        <dbReference type="EMBL" id="GAA0357727.1"/>
    </source>
</evidence>
<dbReference type="Proteomes" id="UP001500063">
    <property type="component" value="Unassembled WGS sequence"/>
</dbReference>
<comment type="caution">
    <text evidence="2">The sequence shown here is derived from an EMBL/GenBank/DDBJ whole genome shotgun (WGS) entry which is preliminary data.</text>
</comment>
<organism evidence="2 3">
    <name type="scientific">Streptomyces blastmyceticus</name>
    <dbReference type="NCBI Taxonomy" id="68180"/>
    <lineage>
        <taxon>Bacteria</taxon>
        <taxon>Bacillati</taxon>
        <taxon>Actinomycetota</taxon>
        <taxon>Actinomycetes</taxon>
        <taxon>Kitasatosporales</taxon>
        <taxon>Streptomycetaceae</taxon>
        <taxon>Streptomyces</taxon>
    </lineage>
</organism>
<keyword evidence="3" id="KW-1185">Reference proteome</keyword>
<sequence>MNTADLKRGNNVDIGPTSEGEAKDASHIVQEGRAARSTRHHAVSGRRLPQLPSGESGNLVEELRRGAIENRMTDRIH</sequence>
<feature type="region of interest" description="Disordered" evidence="1">
    <location>
        <begin position="1"/>
        <end position="58"/>
    </location>
</feature>
<accession>A0ABP3H005</accession>
<gene>
    <name evidence="2" type="ORF">GCM10010319_38720</name>
</gene>
<dbReference type="EMBL" id="BAAABW010000021">
    <property type="protein sequence ID" value="GAA0357727.1"/>
    <property type="molecule type" value="Genomic_DNA"/>
</dbReference>
<protein>
    <submittedName>
        <fullName evidence="2">Uncharacterized protein</fullName>
    </submittedName>
</protein>
<evidence type="ECO:0000256" key="1">
    <source>
        <dbReference type="SAM" id="MobiDB-lite"/>
    </source>
</evidence>
<reference evidence="3" key="1">
    <citation type="journal article" date="2019" name="Int. J. Syst. Evol. Microbiol.">
        <title>The Global Catalogue of Microorganisms (GCM) 10K type strain sequencing project: providing services to taxonomists for standard genome sequencing and annotation.</title>
        <authorList>
            <consortium name="The Broad Institute Genomics Platform"/>
            <consortium name="The Broad Institute Genome Sequencing Center for Infectious Disease"/>
            <person name="Wu L."/>
            <person name="Ma J."/>
        </authorList>
    </citation>
    <scope>NUCLEOTIDE SEQUENCE [LARGE SCALE GENOMIC DNA]</scope>
    <source>
        <strain evidence="3">JCM 4565</strain>
    </source>
</reference>
<evidence type="ECO:0000313" key="3">
    <source>
        <dbReference type="Proteomes" id="UP001500063"/>
    </source>
</evidence>